<proteinExistence type="predicted"/>
<gene>
    <name evidence="1" type="primary">traD</name>
    <name evidence="1" type="ORF">Ljam_2567</name>
</gene>
<dbReference type="EMBL" id="LNYG01000013">
    <property type="protein sequence ID" value="KTD08372.1"/>
    <property type="molecule type" value="Genomic_DNA"/>
</dbReference>
<organism evidence="1 2">
    <name type="scientific">Legionella jamestowniensis</name>
    <dbReference type="NCBI Taxonomy" id="455"/>
    <lineage>
        <taxon>Bacteria</taxon>
        <taxon>Pseudomonadati</taxon>
        <taxon>Pseudomonadota</taxon>
        <taxon>Gammaproteobacteria</taxon>
        <taxon>Legionellales</taxon>
        <taxon>Legionellaceae</taxon>
        <taxon>Legionella</taxon>
    </lineage>
</organism>
<name>A0A0W0UKH8_9GAMM</name>
<dbReference type="Proteomes" id="UP000054715">
    <property type="component" value="Unassembled WGS sequence"/>
</dbReference>
<dbReference type="PATRIC" id="fig|455.5.peg.2701"/>
<dbReference type="STRING" id="455.Ljam_2567"/>
<dbReference type="AlphaFoldDB" id="A0A0W0UKH8"/>
<sequence length="54" mass="6117">MSHETELMDLISEKYEDLVIPGFLAEVSPIEADIMGAFFEDALNEEDAMEAMYD</sequence>
<comment type="caution">
    <text evidence="1">The sequence shown here is derived from an EMBL/GenBank/DDBJ whole genome shotgun (WGS) entry which is preliminary data.</text>
</comment>
<protein>
    <submittedName>
        <fullName evidence="1">TraD protein</fullName>
    </submittedName>
</protein>
<accession>A0A0W0UKH8</accession>
<reference evidence="1 2" key="1">
    <citation type="submission" date="2015-11" db="EMBL/GenBank/DDBJ databases">
        <title>Genomic analysis of 38 Legionella species identifies large and diverse effector repertoires.</title>
        <authorList>
            <person name="Burstein D."/>
            <person name="Amaro F."/>
            <person name="Zusman T."/>
            <person name="Lifshitz Z."/>
            <person name="Cohen O."/>
            <person name="Gilbert J.A."/>
            <person name="Pupko T."/>
            <person name="Shuman H.A."/>
            <person name="Segal G."/>
        </authorList>
    </citation>
    <scope>NUCLEOTIDE SEQUENCE [LARGE SCALE GENOMIC DNA]</scope>
    <source>
        <strain evidence="1 2">JA-26-G1-E2</strain>
    </source>
</reference>
<evidence type="ECO:0000313" key="1">
    <source>
        <dbReference type="EMBL" id="KTD08372.1"/>
    </source>
</evidence>
<dbReference type="RefSeq" id="WP_058450398.1">
    <property type="nucleotide sequence ID" value="NZ_CAAAJF010000001.1"/>
</dbReference>
<evidence type="ECO:0000313" key="2">
    <source>
        <dbReference type="Proteomes" id="UP000054715"/>
    </source>
</evidence>